<feature type="binding site" evidence="7">
    <location>
        <position position="42"/>
    </location>
    <ligand>
        <name>ATP</name>
        <dbReference type="ChEBI" id="CHEBI:30616"/>
    </ligand>
</feature>
<evidence type="ECO:0000256" key="2">
    <source>
        <dbReference type="ARBA" id="ARBA00022527"/>
    </source>
</evidence>
<dbReference type="EMBL" id="SMJW01000005">
    <property type="protein sequence ID" value="TDC19792.1"/>
    <property type="molecule type" value="Genomic_DNA"/>
</dbReference>
<protein>
    <recommendedName>
        <fullName evidence="1">non-specific serine/threonine protein kinase</fullName>
        <ecNumber evidence="1">2.7.11.1</ecNumber>
    </recommendedName>
</protein>
<feature type="transmembrane region" description="Helical" evidence="9">
    <location>
        <begin position="456"/>
        <end position="475"/>
    </location>
</feature>
<evidence type="ECO:0000256" key="3">
    <source>
        <dbReference type="ARBA" id="ARBA00022679"/>
    </source>
</evidence>
<accession>A0A4R4PEV8</accession>
<evidence type="ECO:0000313" key="11">
    <source>
        <dbReference type="EMBL" id="TDC19792.1"/>
    </source>
</evidence>
<evidence type="ECO:0000256" key="5">
    <source>
        <dbReference type="ARBA" id="ARBA00022777"/>
    </source>
</evidence>
<dbReference type="InterPro" id="IPR017441">
    <property type="entry name" value="Protein_kinase_ATP_BS"/>
</dbReference>
<gene>
    <name evidence="11" type="ORF">E1284_02160</name>
</gene>
<keyword evidence="4 7" id="KW-0547">Nucleotide-binding</keyword>
<evidence type="ECO:0000313" key="12">
    <source>
        <dbReference type="Proteomes" id="UP000295431"/>
    </source>
</evidence>
<feature type="transmembrane region" description="Helical" evidence="9">
    <location>
        <begin position="385"/>
        <end position="405"/>
    </location>
</feature>
<dbReference type="Gene3D" id="3.30.200.20">
    <property type="entry name" value="Phosphorylase Kinase, domain 1"/>
    <property type="match status" value="1"/>
</dbReference>
<feature type="transmembrane region" description="Helical" evidence="9">
    <location>
        <begin position="425"/>
        <end position="444"/>
    </location>
</feature>
<feature type="transmembrane region" description="Helical" evidence="9">
    <location>
        <begin position="321"/>
        <end position="339"/>
    </location>
</feature>
<feature type="transmembrane region" description="Helical" evidence="9">
    <location>
        <begin position="495"/>
        <end position="515"/>
    </location>
</feature>
<dbReference type="Pfam" id="PF00069">
    <property type="entry name" value="Pkinase"/>
    <property type="match status" value="1"/>
</dbReference>
<keyword evidence="9" id="KW-1133">Transmembrane helix</keyword>
<dbReference type="OrthoDB" id="3460385at2"/>
<reference evidence="11 12" key="1">
    <citation type="submission" date="2019-03" db="EMBL/GenBank/DDBJ databases">
        <title>Draft genome sequences of novel Actinobacteria.</title>
        <authorList>
            <person name="Sahin N."/>
            <person name="Ay H."/>
            <person name="Saygin H."/>
        </authorList>
    </citation>
    <scope>NUCLEOTIDE SEQUENCE [LARGE SCALE GENOMIC DNA]</scope>
    <source>
        <strain evidence="11 12">DSM 45347</strain>
    </source>
</reference>
<dbReference type="PROSITE" id="PS00107">
    <property type="entry name" value="PROTEIN_KINASE_ATP"/>
    <property type="match status" value="1"/>
</dbReference>
<dbReference type="PANTHER" id="PTHR43289">
    <property type="entry name" value="MITOGEN-ACTIVATED PROTEIN KINASE KINASE KINASE 20-RELATED"/>
    <property type="match status" value="1"/>
</dbReference>
<keyword evidence="2 11" id="KW-0723">Serine/threonine-protein kinase</keyword>
<dbReference type="InterPro" id="IPR011009">
    <property type="entry name" value="Kinase-like_dom_sf"/>
</dbReference>
<evidence type="ECO:0000259" key="10">
    <source>
        <dbReference type="PROSITE" id="PS50011"/>
    </source>
</evidence>
<evidence type="ECO:0000256" key="4">
    <source>
        <dbReference type="ARBA" id="ARBA00022741"/>
    </source>
</evidence>
<evidence type="ECO:0000256" key="9">
    <source>
        <dbReference type="SAM" id="Phobius"/>
    </source>
</evidence>
<dbReference type="Proteomes" id="UP000295431">
    <property type="component" value="Unassembled WGS sequence"/>
</dbReference>
<dbReference type="SMART" id="SM00220">
    <property type="entry name" value="S_TKc"/>
    <property type="match status" value="1"/>
</dbReference>
<dbReference type="Gene3D" id="1.10.510.10">
    <property type="entry name" value="Transferase(Phosphotransferase) domain 1"/>
    <property type="match status" value="1"/>
</dbReference>
<keyword evidence="9" id="KW-0472">Membrane</keyword>
<dbReference type="EC" id="2.7.11.1" evidence="1"/>
<dbReference type="GO" id="GO:0004674">
    <property type="term" value="F:protein serine/threonine kinase activity"/>
    <property type="evidence" value="ECO:0007669"/>
    <property type="project" value="UniProtKB-KW"/>
</dbReference>
<sequence length="525" mass="56572">MTWDGDGVLAGRYRRLGRIGQGGMGSVWRAHDIDLDRAVAVKELLVPEQVTDRQRLDWYARMEREARAAARLRHPGIVTVHDRVTGEDGRPWIVMELIEGRSLGDVLAEQGALPPHQVAMIGLAMLDALSAAHAQGVVHRDVKPANVLLEGDRVLLTDFGIAALEGDATITRSGMVLGTPAYMSPEQVEGKPVTPASDLWSLAATLYAAVEGRRPFEGPGHGAVFVAIATRQPPAPRCGGPLAQALDGLLRKNPDERLQPAQVRDLLDAALVPTADSNPGTVVDPTGGTGGSATDVGPRSPRGPLRTVLLRASPRERSRLLLVRAALVCTALSMLTYLVGPWPGPGNTRTLTFYSPETLLILPLPWIAALILLCVMWFRPRRPTLVVGLVAAILNGLHLEALVVYRYQNNRTAEAIDPNDVFELSWILGTLALMLAFTAMNPSLLGKVTSPPARNVLIIVAVLVEGMVALLWPGPVYGLAGSGLDILNDSFLDDSLFRSLLLLGAIWIGVQPFLWPHRGGQARQH</sequence>
<organism evidence="11 12">
    <name type="scientific">Actinomadura bangladeshensis</name>
    <dbReference type="NCBI Taxonomy" id="453573"/>
    <lineage>
        <taxon>Bacteria</taxon>
        <taxon>Bacillati</taxon>
        <taxon>Actinomycetota</taxon>
        <taxon>Actinomycetes</taxon>
        <taxon>Streptosporangiales</taxon>
        <taxon>Thermomonosporaceae</taxon>
        <taxon>Actinomadura</taxon>
    </lineage>
</organism>
<proteinExistence type="predicted"/>
<keyword evidence="9" id="KW-0812">Transmembrane</keyword>
<evidence type="ECO:0000256" key="8">
    <source>
        <dbReference type="SAM" id="MobiDB-lite"/>
    </source>
</evidence>
<dbReference type="PROSITE" id="PS50011">
    <property type="entry name" value="PROTEIN_KINASE_DOM"/>
    <property type="match status" value="1"/>
</dbReference>
<feature type="domain" description="Protein kinase" evidence="10">
    <location>
        <begin position="13"/>
        <end position="271"/>
    </location>
</feature>
<keyword evidence="12" id="KW-1185">Reference proteome</keyword>
<keyword evidence="5 11" id="KW-0418">Kinase</keyword>
<evidence type="ECO:0000256" key="6">
    <source>
        <dbReference type="ARBA" id="ARBA00022840"/>
    </source>
</evidence>
<evidence type="ECO:0000256" key="1">
    <source>
        <dbReference type="ARBA" id="ARBA00012513"/>
    </source>
</evidence>
<dbReference type="SUPFAM" id="SSF56112">
    <property type="entry name" value="Protein kinase-like (PK-like)"/>
    <property type="match status" value="1"/>
</dbReference>
<dbReference type="AlphaFoldDB" id="A0A4R4PEV8"/>
<dbReference type="PANTHER" id="PTHR43289:SF6">
    <property type="entry name" value="SERINE_THREONINE-PROTEIN KINASE NEKL-3"/>
    <property type="match status" value="1"/>
</dbReference>
<evidence type="ECO:0000256" key="7">
    <source>
        <dbReference type="PROSITE-ProRule" id="PRU10141"/>
    </source>
</evidence>
<dbReference type="InterPro" id="IPR008271">
    <property type="entry name" value="Ser/Thr_kinase_AS"/>
</dbReference>
<dbReference type="GO" id="GO:0005524">
    <property type="term" value="F:ATP binding"/>
    <property type="evidence" value="ECO:0007669"/>
    <property type="project" value="UniProtKB-UniRule"/>
</dbReference>
<dbReference type="RefSeq" id="WP_131936451.1">
    <property type="nucleotide sequence ID" value="NZ_BAAAMX010000002.1"/>
</dbReference>
<feature type="region of interest" description="Disordered" evidence="8">
    <location>
        <begin position="275"/>
        <end position="305"/>
    </location>
</feature>
<dbReference type="CDD" id="cd14014">
    <property type="entry name" value="STKc_PknB_like"/>
    <property type="match status" value="1"/>
</dbReference>
<dbReference type="PROSITE" id="PS00108">
    <property type="entry name" value="PROTEIN_KINASE_ST"/>
    <property type="match status" value="1"/>
</dbReference>
<keyword evidence="3" id="KW-0808">Transferase</keyword>
<comment type="caution">
    <text evidence="11">The sequence shown here is derived from an EMBL/GenBank/DDBJ whole genome shotgun (WGS) entry which is preliminary data.</text>
</comment>
<name>A0A4R4PEV8_9ACTN</name>
<feature type="transmembrane region" description="Helical" evidence="9">
    <location>
        <begin position="359"/>
        <end position="378"/>
    </location>
</feature>
<keyword evidence="6 7" id="KW-0067">ATP-binding</keyword>
<dbReference type="InterPro" id="IPR000719">
    <property type="entry name" value="Prot_kinase_dom"/>
</dbReference>